<evidence type="ECO:0000313" key="3">
    <source>
        <dbReference type="Proteomes" id="UP000807353"/>
    </source>
</evidence>
<proteinExistence type="predicted"/>
<dbReference type="Proteomes" id="UP000807353">
    <property type="component" value="Unassembled WGS sequence"/>
</dbReference>
<dbReference type="AlphaFoldDB" id="A0A9P5XYB7"/>
<gene>
    <name evidence="2" type="ORF">BDZ94DRAFT_1271988</name>
</gene>
<dbReference type="EMBL" id="MU150354">
    <property type="protein sequence ID" value="KAF9457946.1"/>
    <property type="molecule type" value="Genomic_DNA"/>
</dbReference>
<sequence length="52" mass="5947">MSRLSLKSRNYEIHQSKGSHAPPDRSLIANFQRMLSSSRFSLKPDTAIILFI</sequence>
<reference evidence="2" key="1">
    <citation type="submission" date="2020-11" db="EMBL/GenBank/DDBJ databases">
        <authorList>
            <consortium name="DOE Joint Genome Institute"/>
            <person name="Ahrendt S."/>
            <person name="Riley R."/>
            <person name="Andreopoulos W."/>
            <person name="Labutti K."/>
            <person name="Pangilinan J."/>
            <person name="Ruiz-Duenas F.J."/>
            <person name="Barrasa J.M."/>
            <person name="Sanchez-Garcia M."/>
            <person name="Camarero S."/>
            <person name="Miyauchi S."/>
            <person name="Serrano A."/>
            <person name="Linde D."/>
            <person name="Babiker R."/>
            <person name="Drula E."/>
            <person name="Ayuso-Fernandez I."/>
            <person name="Pacheco R."/>
            <person name="Padilla G."/>
            <person name="Ferreira P."/>
            <person name="Barriuso J."/>
            <person name="Kellner H."/>
            <person name="Castanera R."/>
            <person name="Alfaro M."/>
            <person name="Ramirez L."/>
            <person name="Pisabarro A.G."/>
            <person name="Kuo A."/>
            <person name="Tritt A."/>
            <person name="Lipzen A."/>
            <person name="He G."/>
            <person name="Yan M."/>
            <person name="Ng V."/>
            <person name="Cullen D."/>
            <person name="Martin F."/>
            <person name="Rosso M.-N."/>
            <person name="Henrissat B."/>
            <person name="Hibbett D."/>
            <person name="Martinez A.T."/>
            <person name="Grigoriev I.V."/>
        </authorList>
    </citation>
    <scope>NUCLEOTIDE SEQUENCE</scope>
    <source>
        <strain evidence="2">CBS 247.69</strain>
    </source>
</reference>
<protein>
    <submittedName>
        <fullName evidence="2">Uncharacterized protein</fullName>
    </submittedName>
</protein>
<accession>A0A9P5XYB7</accession>
<feature type="region of interest" description="Disordered" evidence="1">
    <location>
        <begin position="1"/>
        <end position="22"/>
    </location>
</feature>
<comment type="caution">
    <text evidence="2">The sequence shown here is derived from an EMBL/GenBank/DDBJ whole genome shotgun (WGS) entry which is preliminary data.</text>
</comment>
<name>A0A9P5XYB7_9AGAR</name>
<keyword evidence="3" id="KW-1185">Reference proteome</keyword>
<evidence type="ECO:0000313" key="2">
    <source>
        <dbReference type="EMBL" id="KAF9457946.1"/>
    </source>
</evidence>
<organism evidence="2 3">
    <name type="scientific">Collybia nuda</name>
    <dbReference type="NCBI Taxonomy" id="64659"/>
    <lineage>
        <taxon>Eukaryota</taxon>
        <taxon>Fungi</taxon>
        <taxon>Dikarya</taxon>
        <taxon>Basidiomycota</taxon>
        <taxon>Agaricomycotina</taxon>
        <taxon>Agaricomycetes</taxon>
        <taxon>Agaricomycetidae</taxon>
        <taxon>Agaricales</taxon>
        <taxon>Tricholomatineae</taxon>
        <taxon>Clitocybaceae</taxon>
        <taxon>Collybia</taxon>
    </lineage>
</organism>
<evidence type="ECO:0000256" key="1">
    <source>
        <dbReference type="SAM" id="MobiDB-lite"/>
    </source>
</evidence>